<proteinExistence type="predicted"/>
<feature type="region of interest" description="Disordered" evidence="1">
    <location>
        <begin position="202"/>
        <end position="233"/>
    </location>
</feature>
<reference evidence="2 3" key="1">
    <citation type="submission" date="2015-02" db="EMBL/GenBank/DDBJ databases">
        <title>Draft genome sequences of ten Microbacterium spp. with emphasis on heavy metal contaminated environments.</title>
        <authorList>
            <person name="Corretto E."/>
        </authorList>
    </citation>
    <scope>NUCLEOTIDE SEQUENCE [LARGE SCALE GENOMIC DNA]</scope>
    <source>
        <strain evidence="2 3">ARN176</strain>
    </source>
</reference>
<dbReference type="RefSeq" id="WP_235281616.1">
    <property type="nucleotide sequence ID" value="NZ_JYIX01000028.1"/>
</dbReference>
<protein>
    <recommendedName>
        <fullName evidence="4">AbiEi antitoxin C-terminal domain-containing protein</fullName>
    </recommendedName>
</protein>
<evidence type="ECO:0008006" key="4">
    <source>
        <dbReference type="Google" id="ProtNLM"/>
    </source>
</evidence>
<sequence>MLKAQDAIMPLLLSDRAALTSPVPLVTSAEARMLGIRVASTAHVRVRSGIYAPRTAYLTLPPWERYAARVHAFVRAHPAAVLCLESAAVMWGLPLFGETRDIHVFDADRSRSRRFGDVCVHTSMHDRAVARRGSLLCTSMIDTVIDLSRVLPPAEALAVVDAAMSRTQGGPLDLTELREHAAAQTTTRGSARQRWLWERADGRSESLRKASAVPRSSGADSRTPNSRRSSTTR</sequence>
<evidence type="ECO:0000313" key="2">
    <source>
        <dbReference type="EMBL" id="KJL34449.1"/>
    </source>
</evidence>
<gene>
    <name evidence="2" type="ORF">RS86_00935</name>
</gene>
<organism evidence="2 3">
    <name type="scientific">Microbacterium azadirachtae</name>
    <dbReference type="NCBI Taxonomy" id="582680"/>
    <lineage>
        <taxon>Bacteria</taxon>
        <taxon>Bacillati</taxon>
        <taxon>Actinomycetota</taxon>
        <taxon>Actinomycetes</taxon>
        <taxon>Micrococcales</taxon>
        <taxon>Microbacteriaceae</taxon>
        <taxon>Microbacterium</taxon>
    </lineage>
</organism>
<dbReference type="PATRIC" id="fig|582680.6.peg.962"/>
<name>A0A0F0LP27_9MICO</name>
<evidence type="ECO:0000256" key="1">
    <source>
        <dbReference type="SAM" id="MobiDB-lite"/>
    </source>
</evidence>
<evidence type="ECO:0000313" key="3">
    <source>
        <dbReference type="Proteomes" id="UP000033740"/>
    </source>
</evidence>
<accession>A0A0F0LP27</accession>
<dbReference type="EMBL" id="JYIX01000028">
    <property type="protein sequence ID" value="KJL34449.1"/>
    <property type="molecule type" value="Genomic_DNA"/>
</dbReference>
<dbReference type="Proteomes" id="UP000033740">
    <property type="component" value="Unassembled WGS sequence"/>
</dbReference>
<keyword evidence="3" id="KW-1185">Reference proteome</keyword>
<feature type="compositionally biased region" description="Low complexity" evidence="1">
    <location>
        <begin position="221"/>
        <end position="233"/>
    </location>
</feature>
<dbReference type="AlphaFoldDB" id="A0A0F0LP27"/>
<dbReference type="STRING" id="582680.RS86_00935"/>
<comment type="caution">
    <text evidence="2">The sequence shown here is derived from an EMBL/GenBank/DDBJ whole genome shotgun (WGS) entry which is preliminary data.</text>
</comment>